<evidence type="ECO:0000313" key="3">
    <source>
        <dbReference type="Proteomes" id="UP000438448"/>
    </source>
</evidence>
<dbReference type="InterPro" id="IPR015655">
    <property type="entry name" value="PP2C"/>
</dbReference>
<dbReference type="SUPFAM" id="SSF81606">
    <property type="entry name" value="PP2C-like"/>
    <property type="match status" value="1"/>
</dbReference>
<dbReference type="SMART" id="SM00332">
    <property type="entry name" value="PP2Cc"/>
    <property type="match status" value="1"/>
</dbReference>
<sequence>MNAAVGLHCPGCRAGIGAADRFCEECGRELAITRAVLPDVAIDPDAVCADCGAADFDIDGYCSACGGLRVPPDRSEADLGAVQLITDRGLVHARNEDAVAAALLDDASGPITVVAVCDGVSTSEDPQLAARAGARGGVDAALSALAADRTTTDAVRAGLEAAFQAVRDVSTGPGHSPSCTYVAAVLRACGDGEFEITVANVGDSRAYWLCPDDAHGMPPSQRLTVDDSWAQALVDAGVMDETAAMQDPRAHALVRWLGADSEHKAADTRVSSVRVRGPGVLLLCSDGLWNYLSDAAGLAAVATATATHATEAARALVEYALAAGGGDNITVALVPVGMSWGRGGEQ</sequence>
<dbReference type="InterPro" id="IPR036457">
    <property type="entry name" value="PPM-type-like_dom_sf"/>
</dbReference>
<dbReference type="PROSITE" id="PS51746">
    <property type="entry name" value="PPM_2"/>
    <property type="match status" value="1"/>
</dbReference>
<comment type="caution">
    <text evidence="2">The sequence shown here is derived from an EMBL/GenBank/DDBJ whole genome shotgun (WGS) entry which is preliminary data.</text>
</comment>
<dbReference type="SMART" id="SM00331">
    <property type="entry name" value="PP2C_SIG"/>
    <property type="match status" value="1"/>
</dbReference>
<dbReference type="AlphaFoldDB" id="A0A7K0D0I5"/>
<dbReference type="Pfam" id="PF00481">
    <property type="entry name" value="PP2C"/>
    <property type="match status" value="1"/>
</dbReference>
<dbReference type="PANTHER" id="PTHR47992">
    <property type="entry name" value="PROTEIN PHOSPHATASE"/>
    <property type="match status" value="1"/>
</dbReference>
<name>A0A7K0D0I5_9NOCA</name>
<dbReference type="Proteomes" id="UP000438448">
    <property type="component" value="Unassembled WGS sequence"/>
</dbReference>
<accession>A0A7K0D0I5</accession>
<reference evidence="2 3" key="1">
    <citation type="submission" date="2019-10" db="EMBL/GenBank/DDBJ databases">
        <title>Nocardia macrotermitis sp. nov. and Nocardia aurantia sp. nov., isolated from the gut of fungus growing-termite Macrotermes natalensis.</title>
        <authorList>
            <person name="Benndorf R."/>
            <person name="Schwitalla J."/>
            <person name="Martin K."/>
            <person name="De Beer W."/>
            <person name="Kaster A.-K."/>
            <person name="Vollmers J."/>
            <person name="Poulsen M."/>
            <person name="Beemelmanns C."/>
        </authorList>
    </citation>
    <scope>NUCLEOTIDE SEQUENCE [LARGE SCALE GENOMIC DNA]</scope>
    <source>
        <strain evidence="2 3">RB20</strain>
    </source>
</reference>
<keyword evidence="3" id="KW-1185">Reference proteome</keyword>
<gene>
    <name evidence="2" type="ORF">NRB20_23310</name>
</gene>
<organism evidence="2 3">
    <name type="scientific">Nocardia macrotermitis</name>
    <dbReference type="NCBI Taxonomy" id="2585198"/>
    <lineage>
        <taxon>Bacteria</taxon>
        <taxon>Bacillati</taxon>
        <taxon>Actinomycetota</taxon>
        <taxon>Actinomycetes</taxon>
        <taxon>Mycobacteriales</taxon>
        <taxon>Nocardiaceae</taxon>
        <taxon>Nocardia</taxon>
    </lineage>
</organism>
<dbReference type="RefSeq" id="WP_319944758.1">
    <property type="nucleotide sequence ID" value="NZ_WEGK01000004.1"/>
</dbReference>
<dbReference type="GO" id="GO:0004722">
    <property type="term" value="F:protein serine/threonine phosphatase activity"/>
    <property type="evidence" value="ECO:0007669"/>
    <property type="project" value="InterPro"/>
</dbReference>
<feature type="domain" description="PPM-type phosphatase" evidence="1">
    <location>
        <begin position="81"/>
        <end position="336"/>
    </location>
</feature>
<dbReference type="InterPro" id="IPR001932">
    <property type="entry name" value="PPM-type_phosphatase-like_dom"/>
</dbReference>
<evidence type="ECO:0000259" key="1">
    <source>
        <dbReference type="PROSITE" id="PS51746"/>
    </source>
</evidence>
<evidence type="ECO:0000313" key="2">
    <source>
        <dbReference type="EMBL" id="MQY19246.1"/>
    </source>
</evidence>
<dbReference type="EMBL" id="WEGK01000004">
    <property type="protein sequence ID" value="MQY19246.1"/>
    <property type="molecule type" value="Genomic_DNA"/>
</dbReference>
<protein>
    <recommendedName>
        <fullName evidence="1">PPM-type phosphatase domain-containing protein</fullName>
    </recommendedName>
</protein>
<dbReference type="Gene3D" id="3.60.40.10">
    <property type="entry name" value="PPM-type phosphatase domain"/>
    <property type="match status" value="1"/>
</dbReference>
<proteinExistence type="predicted"/>